<dbReference type="PANTHER" id="PTHR11458">
    <property type="entry name" value="DELTA-AMINOLEVULINIC ACID DEHYDRATASE"/>
    <property type="match status" value="1"/>
</dbReference>
<dbReference type="EC" id="4.2.1.24" evidence="3 12"/>
<keyword evidence="8 12" id="KW-0627">Porphyrin biosynthesis</keyword>
<evidence type="ECO:0000256" key="8">
    <source>
        <dbReference type="ARBA" id="ARBA00023244"/>
    </source>
</evidence>
<keyword evidence="6" id="KW-0350">Heme biosynthesis</keyword>
<evidence type="ECO:0000256" key="12">
    <source>
        <dbReference type="RuleBase" id="RU000515"/>
    </source>
</evidence>
<sequence>MNALKQLNLTHRLRRLRQTHAIRELVAETVLRKEDFVFPIFIREGENIAEEIPSMPDIYRFSIDNALRECEELLKLGIVAIDVFGIPAQKSDDAREAYNESGIVQRAVRAIKREFPELCVMTDVALDPFTTHGHDGLVSDGKILNDETVDVLTRMALSHAAAGADFVAPSDMMDGRVGAIREELDDNGFTHVGIVAYSAKYASAFYAPFRDALNSAPKFGDKKTYQMNPANSDEAIREIELDIQEGADIVMIKPALAYLDIVRRAKETFNVPIAAYNVSGEYAMVKAAERNGWIDGKRVMMEMLLSIKRAGASLIFSYFAKEAAKLL</sequence>
<evidence type="ECO:0000256" key="5">
    <source>
        <dbReference type="ARBA" id="ARBA00022723"/>
    </source>
</evidence>
<evidence type="ECO:0000313" key="14">
    <source>
        <dbReference type="EMBL" id="RFM22933.1"/>
    </source>
</evidence>
<feature type="active site" description="Schiff-base intermediate with substrate" evidence="10">
    <location>
        <position position="253"/>
    </location>
</feature>
<proteinExistence type="inferred from homology"/>
<dbReference type="GO" id="GO:0008270">
    <property type="term" value="F:zinc ion binding"/>
    <property type="evidence" value="ECO:0007669"/>
    <property type="project" value="TreeGrafter"/>
</dbReference>
<dbReference type="InterPro" id="IPR030656">
    <property type="entry name" value="ALAD_AS"/>
</dbReference>
<evidence type="ECO:0000256" key="2">
    <source>
        <dbReference type="ARBA" id="ARBA00008055"/>
    </source>
</evidence>
<evidence type="ECO:0000256" key="13">
    <source>
        <dbReference type="RuleBase" id="RU004161"/>
    </source>
</evidence>
<dbReference type="AlphaFoldDB" id="A0A395LW76"/>
<dbReference type="GO" id="GO:0004655">
    <property type="term" value="F:porphobilinogen synthase activity"/>
    <property type="evidence" value="ECO:0007669"/>
    <property type="project" value="UniProtKB-EC"/>
</dbReference>
<dbReference type="InterPro" id="IPR013785">
    <property type="entry name" value="Aldolase_TIM"/>
</dbReference>
<dbReference type="EMBL" id="PHFL01000072">
    <property type="protein sequence ID" value="RFM22933.1"/>
    <property type="molecule type" value="Genomic_DNA"/>
</dbReference>
<dbReference type="PIRSF" id="PIRSF001415">
    <property type="entry name" value="Porphbilin_synth"/>
    <property type="match status" value="1"/>
</dbReference>
<gene>
    <name evidence="14" type="ORF">D0433_14050</name>
</gene>
<dbReference type="UniPathway" id="UPA00251">
    <property type="reaction ID" value="UER00318"/>
</dbReference>
<comment type="subunit">
    <text evidence="12">Homooctamer.</text>
</comment>
<dbReference type="PANTHER" id="PTHR11458:SF0">
    <property type="entry name" value="DELTA-AMINOLEVULINIC ACID DEHYDRATASE"/>
    <property type="match status" value="1"/>
</dbReference>
<dbReference type="CDD" id="cd04823">
    <property type="entry name" value="ALAD_PBGS_aspartate_rich"/>
    <property type="match status" value="1"/>
</dbReference>
<evidence type="ECO:0000256" key="1">
    <source>
        <dbReference type="ARBA" id="ARBA00004694"/>
    </source>
</evidence>
<reference evidence="14 15" key="1">
    <citation type="journal article" date="2011" name="ISME J.">
        <title>Community ecology of hot spring cyanobacterial mats: predominant populations and their functional potential.</title>
        <authorList>
            <person name="Klatt C.G."/>
            <person name="Wood J.M."/>
            <person name="Rusch D.B."/>
            <person name="Bateson M.M."/>
            <person name="Hamamura N."/>
            <person name="Heidelberg J.F."/>
            <person name="Grossman A.R."/>
            <person name="Bhaya D."/>
            <person name="Cohan F.M."/>
            <person name="Kuhl M."/>
            <person name="Bryant D.A."/>
            <person name="Ward D.M."/>
        </authorList>
    </citation>
    <scope>NUCLEOTIDE SEQUENCE [LARGE SCALE GENOMIC DNA]</scope>
    <source>
        <strain evidence="14">OS</strain>
    </source>
</reference>
<keyword evidence="7 12" id="KW-0456">Lyase</keyword>
<dbReference type="Gene3D" id="3.20.20.70">
    <property type="entry name" value="Aldolase class I"/>
    <property type="match status" value="1"/>
</dbReference>
<dbReference type="GO" id="GO:0006782">
    <property type="term" value="P:protoporphyrinogen IX biosynthetic process"/>
    <property type="evidence" value="ECO:0007669"/>
    <property type="project" value="UniProtKB-UniPathway"/>
</dbReference>
<feature type="binding site" evidence="11">
    <location>
        <position position="238"/>
    </location>
    <ligand>
        <name>Mg(2+)</name>
        <dbReference type="ChEBI" id="CHEBI:18420"/>
    </ligand>
</feature>
<dbReference type="FunFam" id="3.20.20.70:FF:000019">
    <property type="entry name" value="Delta-aminolevulinic acid dehydratase"/>
    <property type="match status" value="1"/>
</dbReference>
<comment type="caution">
    <text evidence="14">The sequence shown here is derived from an EMBL/GenBank/DDBJ whole genome shotgun (WGS) entry which is preliminary data.</text>
</comment>
<comment type="similarity">
    <text evidence="2 13">Belongs to the ALAD family.</text>
</comment>
<dbReference type="SMART" id="SM01004">
    <property type="entry name" value="ALAD"/>
    <property type="match status" value="1"/>
</dbReference>
<evidence type="ECO:0000256" key="3">
    <source>
        <dbReference type="ARBA" id="ARBA00012053"/>
    </source>
</evidence>
<evidence type="ECO:0000313" key="15">
    <source>
        <dbReference type="Proteomes" id="UP000266389"/>
    </source>
</evidence>
<organism evidence="14 15">
    <name type="scientific">Candidatus Thermochlorobacter aerophilus</name>
    <dbReference type="NCBI Taxonomy" id="1868324"/>
    <lineage>
        <taxon>Bacteria</taxon>
        <taxon>Pseudomonadati</taxon>
        <taxon>Chlorobiota</taxon>
        <taxon>Chlorobiia</taxon>
        <taxon>Chlorobiales</taxon>
        <taxon>Candidatus Thermochlorobacteriaceae</taxon>
        <taxon>Candidatus Thermochlorobacter</taxon>
    </lineage>
</organism>
<feature type="active site" description="Schiff-base intermediate with substrate" evidence="10">
    <location>
        <position position="200"/>
    </location>
</feature>
<protein>
    <recommendedName>
        <fullName evidence="4 12">Delta-aminolevulinic acid dehydratase</fullName>
        <ecNumber evidence="3 12">4.2.1.24</ecNumber>
    </recommendedName>
</protein>
<dbReference type="Proteomes" id="UP000266389">
    <property type="component" value="Unassembled WGS sequence"/>
</dbReference>
<dbReference type="PRINTS" id="PR00144">
    <property type="entry name" value="DALDHYDRTASE"/>
</dbReference>
<evidence type="ECO:0000256" key="7">
    <source>
        <dbReference type="ARBA" id="ARBA00023239"/>
    </source>
</evidence>
<evidence type="ECO:0000256" key="9">
    <source>
        <dbReference type="ARBA" id="ARBA00047651"/>
    </source>
</evidence>
<comment type="catalytic activity">
    <reaction evidence="9 12">
        <text>2 5-aminolevulinate = porphobilinogen + 2 H2O + H(+)</text>
        <dbReference type="Rhea" id="RHEA:24064"/>
        <dbReference type="ChEBI" id="CHEBI:15377"/>
        <dbReference type="ChEBI" id="CHEBI:15378"/>
        <dbReference type="ChEBI" id="CHEBI:58126"/>
        <dbReference type="ChEBI" id="CHEBI:356416"/>
        <dbReference type="EC" id="4.2.1.24"/>
    </reaction>
</comment>
<evidence type="ECO:0000256" key="6">
    <source>
        <dbReference type="ARBA" id="ARBA00023133"/>
    </source>
</evidence>
<dbReference type="NCBIfam" id="NF006762">
    <property type="entry name" value="PRK09283.1"/>
    <property type="match status" value="1"/>
</dbReference>
<dbReference type="PROSITE" id="PS00169">
    <property type="entry name" value="D_ALA_DEHYDRATASE"/>
    <property type="match status" value="1"/>
</dbReference>
<accession>A0A395LW76</accession>
<keyword evidence="5 11" id="KW-0479">Metal-binding</keyword>
<keyword evidence="11" id="KW-0460">Magnesium</keyword>
<evidence type="ECO:0000256" key="4">
    <source>
        <dbReference type="ARBA" id="ARBA00020771"/>
    </source>
</evidence>
<dbReference type="Pfam" id="PF00490">
    <property type="entry name" value="ALAD"/>
    <property type="match status" value="1"/>
</dbReference>
<evidence type="ECO:0000256" key="10">
    <source>
        <dbReference type="PIRSR" id="PIRSR001415-1"/>
    </source>
</evidence>
<comment type="pathway">
    <text evidence="1">Porphyrin-containing compound metabolism; protoporphyrin-IX biosynthesis; coproporphyrinogen-III from 5-aminolevulinate: step 1/4.</text>
</comment>
<dbReference type="InterPro" id="IPR001731">
    <property type="entry name" value="ALAD"/>
</dbReference>
<name>A0A395LW76_9BACT</name>
<dbReference type="GO" id="GO:0005829">
    <property type="term" value="C:cytosol"/>
    <property type="evidence" value="ECO:0007669"/>
    <property type="project" value="TreeGrafter"/>
</dbReference>
<evidence type="ECO:0000256" key="11">
    <source>
        <dbReference type="PIRSR" id="PIRSR001415-5"/>
    </source>
</evidence>
<dbReference type="SUPFAM" id="SSF51569">
    <property type="entry name" value="Aldolase"/>
    <property type="match status" value="1"/>
</dbReference>